<sequence>MEFQIKDKSEEIGELRKQNKTLQDQLLELSRLMRQLKTENEQRQIELEKRLAQQQDKIRLEEKRRIDEEYKFKILEYQKKEAAALKLAEDYKRKLEQGSQQLQGDVLEDELKNILKREFPYDDIKDVPTGIKGADILQVVKNNYGKSCGTIIWESKRTKAWSEGWINKLKEDQRRVKAEIAVILSQVLPDGVKRFSQKAGVWVGDYESITGLGLLLRNTLIELSTVKSSVAGKQEKKEILWNYLTSIEFRQRLETIHDSYELAKTYLDKEKEFFRRKWAREEKNIQLLMENLFGIHGDLQAIIGRSLPEIKGIEMLPEGVKEKSDRLF</sequence>
<proteinExistence type="predicted"/>
<protein>
    <recommendedName>
        <fullName evidence="4">DUF2130 domain-containing protein</fullName>
    </recommendedName>
</protein>
<dbReference type="EMBL" id="MGAI01000051">
    <property type="protein sequence ID" value="OGK43421.1"/>
    <property type="molecule type" value="Genomic_DNA"/>
</dbReference>
<keyword evidence="1" id="KW-0175">Coiled coil</keyword>
<evidence type="ECO:0000313" key="3">
    <source>
        <dbReference type="Proteomes" id="UP000178040"/>
    </source>
</evidence>
<evidence type="ECO:0000256" key="1">
    <source>
        <dbReference type="SAM" id="Coils"/>
    </source>
</evidence>
<evidence type="ECO:0000313" key="2">
    <source>
        <dbReference type="EMBL" id="OGK43421.1"/>
    </source>
</evidence>
<evidence type="ECO:0008006" key="4">
    <source>
        <dbReference type="Google" id="ProtNLM"/>
    </source>
</evidence>
<dbReference type="Pfam" id="PF09903">
    <property type="entry name" value="DUF2130"/>
    <property type="match status" value="1"/>
</dbReference>
<comment type="caution">
    <text evidence="2">The sequence shown here is derived from an EMBL/GenBank/DDBJ whole genome shotgun (WGS) entry which is preliminary data.</text>
</comment>
<accession>A0A1F7IJ86</accession>
<organism evidence="2 3">
    <name type="scientific">Candidatus Roizmanbacteria bacterium RIFCSPLOWO2_01_FULL_37_16</name>
    <dbReference type="NCBI Taxonomy" id="1802058"/>
    <lineage>
        <taxon>Bacteria</taxon>
        <taxon>Candidatus Roizmaniibacteriota</taxon>
    </lineage>
</organism>
<name>A0A1F7IJ86_9BACT</name>
<gene>
    <name evidence="2" type="ORF">A3B40_01415</name>
</gene>
<dbReference type="AlphaFoldDB" id="A0A1F7IJ86"/>
<feature type="coiled-coil region" evidence="1">
    <location>
        <begin position="5"/>
        <end position="64"/>
    </location>
</feature>
<dbReference type="InterPro" id="IPR019219">
    <property type="entry name" value="DUF2130"/>
</dbReference>
<dbReference type="Proteomes" id="UP000178040">
    <property type="component" value="Unassembled WGS sequence"/>
</dbReference>
<reference evidence="2 3" key="1">
    <citation type="journal article" date="2016" name="Nat. Commun.">
        <title>Thousands of microbial genomes shed light on interconnected biogeochemical processes in an aquifer system.</title>
        <authorList>
            <person name="Anantharaman K."/>
            <person name="Brown C.T."/>
            <person name="Hug L.A."/>
            <person name="Sharon I."/>
            <person name="Castelle C.J."/>
            <person name="Probst A.J."/>
            <person name="Thomas B.C."/>
            <person name="Singh A."/>
            <person name="Wilkins M.J."/>
            <person name="Karaoz U."/>
            <person name="Brodie E.L."/>
            <person name="Williams K.H."/>
            <person name="Hubbard S.S."/>
            <person name="Banfield J.F."/>
        </authorList>
    </citation>
    <scope>NUCLEOTIDE SEQUENCE [LARGE SCALE GENOMIC DNA]</scope>
</reference>